<dbReference type="FunFam" id="1.20.120.350:FF:000005">
    <property type="entry name" value="Sodium channel protein"/>
    <property type="match status" value="1"/>
</dbReference>
<keyword evidence="7" id="KW-0406">Ion transport</keyword>
<accession>A0A8C6SI34</accession>
<evidence type="ECO:0000256" key="14">
    <source>
        <dbReference type="SAM" id="Phobius"/>
    </source>
</evidence>
<evidence type="ECO:0000256" key="2">
    <source>
        <dbReference type="ARBA" id="ARBA00022448"/>
    </source>
</evidence>
<evidence type="ECO:0000256" key="8">
    <source>
        <dbReference type="ARBA" id="ARBA00023136"/>
    </source>
</evidence>
<evidence type="ECO:0000256" key="5">
    <source>
        <dbReference type="ARBA" id="ARBA00022989"/>
    </source>
</evidence>
<feature type="coiled-coil region" evidence="12">
    <location>
        <begin position="387"/>
        <end position="421"/>
    </location>
</feature>
<keyword evidence="10" id="KW-0739">Sodium transport</keyword>
<evidence type="ECO:0000259" key="15">
    <source>
        <dbReference type="Pfam" id="PF00520"/>
    </source>
</evidence>
<dbReference type="SUPFAM" id="SSF81324">
    <property type="entry name" value="Voltage-gated potassium channels"/>
    <property type="match status" value="1"/>
</dbReference>
<evidence type="ECO:0000313" key="17">
    <source>
        <dbReference type="Proteomes" id="UP000694523"/>
    </source>
</evidence>
<dbReference type="AlphaFoldDB" id="A0A8C6SI34"/>
<evidence type="ECO:0000256" key="6">
    <source>
        <dbReference type="ARBA" id="ARBA00023053"/>
    </source>
</evidence>
<feature type="domain" description="Ion transport" evidence="15">
    <location>
        <begin position="120"/>
        <end position="396"/>
    </location>
</feature>
<keyword evidence="4" id="KW-0851">Voltage-gated channel</keyword>
<evidence type="ECO:0000256" key="1">
    <source>
        <dbReference type="ARBA" id="ARBA00004141"/>
    </source>
</evidence>
<dbReference type="PANTHER" id="PTHR10037">
    <property type="entry name" value="VOLTAGE-GATED CATION CHANNEL CALCIUM AND SODIUM"/>
    <property type="match status" value="1"/>
</dbReference>
<comment type="subcellular location">
    <subcellularLocation>
        <location evidence="1">Membrane</location>
        <topology evidence="1">Multi-pass membrane protein</topology>
    </subcellularLocation>
</comment>
<sequence length="576" mass="64388">MAAACVFPLGPESFQLFTRDSLWAIEERIRVREEKRSDLGDVEELRPRVDLEAGKTLPRIFSDIPSHLQGAPLEDIDPYYRERRTFIVLNKGKAIFRFSATSALYVFSPFHPIRRLAIRVLVLFIMCTILTNCCFMAMSEPAYWTKYLEYTFTGIYTFESLIKILARGFCVGPFTFLRDPWNWLDFSVILMALLTEFIKVGNLQALRTFRVLRALKTISVIPGLKTIVGALIQSVKKLADVMILTVFCLSVFALIGLQLFMGNLRQVTEPKTDAAESPTFLPVFPENFYKVEGAKDALICGNSSDAGKCPDGFECLKAGRNPNYGYTSFDTFGWAFLSLFRLMTQDYWENLYHQTLRSAGKTYMVFFVVVIFLGSFYLVNLILAVVAMAYEEQNQATIMEANQKEREFQEAMERLKQEQQVLRRGAGGRGRPGSQPIRGEAAHRLQGKDGLFTFLDLSLSLSALTLPSLPSPSPTRPLPLQPLHPLLSRSFSSRRCSQVSSIFNFVLRGRGGSEGRGSECEMRGRCRAARAPACTAPTRTAGGSTVLVRTEPRRPPSAPSSSGRNGGGAPSATTHR</sequence>
<keyword evidence="12" id="KW-0175">Coiled coil</keyword>
<dbReference type="GO" id="GO:0019228">
    <property type="term" value="P:neuronal action potential"/>
    <property type="evidence" value="ECO:0007669"/>
    <property type="project" value="TreeGrafter"/>
</dbReference>
<organism evidence="16 17">
    <name type="scientific">Neogobius melanostomus</name>
    <name type="common">round goby</name>
    <dbReference type="NCBI Taxonomy" id="47308"/>
    <lineage>
        <taxon>Eukaryota</taxon>
        <taxon>Metazoa</taxon>
        <taxon>Chordata</taxon>
        <taxon>Craniata</taxon>
        <taxon>Vertebrata</taxon>
        <taxon>Euteleostomi</taxon>
        <taxon>Actinopterygii</taxon>
        <taxon>Neopterygii</taxon>
        <taxon>Teleostei</taxon>
        <taxon>Neoteleostei</taxon>
        <taxon>Acanthomorphata</taxon>
        <taxon>Gobiaria</taxon>
        <taxon>Gobiiformes</taxon>
        <taxon>Gobioidei</taxon>
        <taxon>Gobiidae</taxon>
        <taxon>Benthophilinae</taxon>
        <taxon>Neogobiini</taxon>
        <taxon>Neogobius</taxon>
    </lineage>
</organism>
<dbReference type="GO" id="GO:0086010">
    <property type="term" value="P:membrane depolarization during action potential"/>
    <property type="evidence" value="ECO:0007669"/>
    <property type="project" value="TreeGrafter"/>
</dbReference>
<evidence type="ECO:0000256" key="9">
    <source>
        <dbReference type="ARBA" id="ARBA00023180"/>
    </source>
</evidence>
<reference evidence="16" key="1">
    <citation type="submission" date="2025-08" db="UniProtKB">
        <authorList>
            <consortium name="Ensembl"/>
        </authorList>
    </citation>
    <scope>IDENTIFICATION</scope>
</reference>
<keyword evidence="5 14" id="KW-1133">Transmembrane helix</keyword>
<feature type="compositionally biased region" description="Low complexity" evidence="13">
    <location>
        <begin position="532"/>
        <end position="543"/>
    </location>
</feature>
<feature type="transmembrane region" description="Helical" evidence="14">
    <location>
        <begin position="214"/>
        <end position="235"/>
    </location>
</feature>
<evidence type="ECO:0000313" key="16">
    <source>
        <dbReference type="Ensembl" id="ENSNMLP00000007200.1"/>
    </source>
</evidence>
<feature type="region of interest" description="Disordered" evidence="13">
    <location>
        <begin position="532"/>
        <end position="576"/>
    </location>
</feature>
<dbReference type="GO" id="GO:0001518">
    <property type="term" value="C:voltage-gated sodium channel complex"/>
    <property type="evidence" value="ECO:0007669"/>
    <property type="project" value="TreeGrafter"/>
</dbReference>
<dbReference type="Gene3D" id="1.20.120.350">
    <property type="entry name" value="Voltage-gated potassium channels. Chain C"/>
    <property type="match status" value="1"/>
</dbReference>
<keyword evidence="8 14" id="KW-0472">Membrane</keyword>
<dbReference type="GO" id="GO:0005248">
    <property type="term" value="F:voltage-gated sodium channel activity"/>
    <property type="evidence" value="ECO:0007669"/>
    <property type="project" value="TreeGrafter"/>
</dbReference>
<evidence type="ECO:0000256" key="7">
    <source>
        <dbReference type="ARBA" id="ARBA00023065"/>
    </source>
</evidence>
<keyword evidence="17" id="KW-1185">Reference proteome</keyword>
<dbReference type="Ensembl" id="ENSNMLT00000008199.1">
    <property type="protein sequence ID" value="ENSNMLP00000007200.1"/>
    <property type="gene ID" value="ENSNMLG00000005176.1"/>
</dbReference>
<dbReference type="InterPro" id="IPR027359">
    <property type="entry name" value="Volt_channel_dom_sf"/>
</dbReference>
<evidence type="ECO:0000256" key="3">
    <source>
        <dbReference type="ARBA" id="ARBA00022692"/>
    </source>
</evidence>
<dbReference type="Pfam" id="PF00520">
    <property type="entry name" value="Ion_trans"/>
    <property type="match status" value="1"/>
</dbReference>
<feature type="transmembrane region" description="Helical" evidence="14">
    <location>
        <begin position="241"/>
        <end position="261"/>
    </location>
</feature>
<keyword evidence="2" id="KW-0813">Transport</keyword>
<keyword evidence="9" id="KW-0325">Glycoprotein</keyword>
<feature type="transmembrane region" description="Helical" evidence="14">
    <location>
        <begin position="183"/>
        <end position="202"/>
    </location>
</feature>
<evidence type="ECO:0000256" key="4">
    <source>
        <dbReference type="ARBA" id="ARBA00022882"/>
    </source>
</evidence>
<dbReference type="Gene3D" id="1.10.287.70">
    <property type="match status" value="1"/>
</dbReference>
<keyword evidence="3 14" id="KW-0812">Transmembrane</keyword>
<feature type="transmembrane region" description="Helical" evidence="14">
    <location>
        <begin position="363"/>
        <end position="390"/>
    </location>
</feature>
<evidence type="ECO:0000256" key="13">
    <source>
        <dbReference type="SAM" id="MobiDB-lite"/>
    </source>
</evidence>
<evidence type="ECO:0000256" key="10">
    <source>
        <dbReference type="ARBA" id="ARBA00023201"/>
    </source>
</evidence>
<evidence type="ECO:0000256" key="12">
    <source>
        <dbReference type="SAM" id="Coils"/>
    </source>
</evidence>
<reference evidence="16" key="2">
    <citation type="submission" date="2025-09" db="UniProtKB">
        <authorList>
            <consortium name="Ensembl"/>
        </authorList>
    </citation>
    <scope>IDENTIFICATION</scope>
</reference>
<feature type="transmembrane region" description="Helical" evidence="14">
    <location>
        <begin position="116"/>
        <end position="138"/>
    </location>
</feature>
<dbReference type="InterPro" id="IPR043203">
    <property type="entry name" value="VGCC_Ca_Na"/>
</dbReference>
<dbReference type="Proteomes" id="UP000694523">
    <property type="component" value="Unplaced"/>
</dbReference>
<dbReference type="PANTHER" id="PTHR10037:SF208">
    <property type="entry name" value="SODIUM CHANNEL PROTEIN TYPE 10 SUBUNIT ALPHA"/>
    <property type="match status" value="1"/>
</dbReference>
<protein>
    <recommendedName>
        <fullName evidence="15">Ion transport domain-containing protein</fullName>
    </recommendedName>
</protein>
<keyword evidence="6" id="KW-0915">Sodium</keyword>
<dbReference type="InterPro" id="IPR005821">
    <property type="entry name" value="Ion_trans_dom"/>
</dbReference>
<proteinExistence type="predicted"/>
<name>A0A8C6SI34_9GOBI</name>
<evidence type="ECO:0000256" key="11">
    <source>
        <dbReference type="ARBA" id="ARBA00023303"/>
    </source>
</evidence>
<keyword evidence="11" id="KW-0407">Ion channel</keyword>